<evidence type="ECO:0000313" key="3">
    <source>
        <dbReference type="Proteomes" id="UP001230207"/>
    </source>
</evidence>
<organism evidence="2 3">
    <name type="scientific">Pararhizobium capsulatum DSM 1112</name>
    <dbReference type="NCBI Taxonomy" id="1121113"/>
    <lineage>
        <taxon>Bacteria</taxon>
        <taxon>Pseudomonadati</taxon>
        <taxon>Pseudomonadota</taxon>
        <taxon>Alphaproteobacteria</taxon>
        <taxon>Hyphomicrobiales</taxon>
        <taxon>Rhizobiaceae</taxon>
        <taxon>Rhizobium/Agrobacterium group</taxon>
        <taxon>Pararhizobium</taxon>
    </lineage>
</organism>
<dbReference type="EMBL" id="JAUSVF010000003">
    <property type="protein sequence ID" value="MDQ0323479.1"/>
    <property type="molecule type" value="Genomic_DNA"/>
</dbReference>
<accession>A0ABU0BZ04</accession>
<protein>
    <submittedName>
        <fullName evidence="2">Uncharacterized protein</fullName>
    </submittedName>
</protein>
<dbReference type="RefSeq" id="WP_307236039.1">
    <property type="nucleotide sequence ID" value="NZ_JAUSVF010000003.1"/>
</dbReference>
<sequence length="146" mass="17419">MSRHPNDVLDMFFMWVYPHLMDKSIFLRGEYDRIVTSGDYVWSGWRDSFDRFQADLWDRTPSWRANRHLAPRDPKFGFAPENVEWHFTSRKIATAVKAKSHPKKGKTFRTNKPTPAERRAAAVAAKEDRRQKLVEEFRKWEPPRRA</sequence>
<evidence type="ECO:0000313" key="2">
    <source>
        <dbReference type="EMBL" id="MDQ0323479.1"/>
    </source>
</evidence>
<comment type="caution">
    <text evidence="2">The sequence shown here is derived from an EMBL/GenBank/DDBJ whole genome shotgun (WGS) entry which is preliminary data.</text>
</comment>
<keyword evidence="3" id="KW-1185">Reference proteome</keyword>
<evidence type="ECO:0000256" key="1">
    <source>
        <dbReference type="SAM" id="MobiDB-lite"/>
    </source>
</evidence>
<reference evidence="2 3" key="1">
    <citation type="submission" date="2023-07" db="EMBL/GenBank/DDBJ databases">
        <title>Genomic Encyclopedia of Type Strains, Phase IV (KMG-IV): sequencing the most valuable type-strain genomes for metagenomic binning, comparative biology and taxonomic classification.</title>
        <authorList>
            <person name="Goeker M."/>
        </authorList>
    </citation>
    <scope>NUCLEOTIDE SEQUENCE [LARGE SCALE GENOMIC DNA]</scope>
    <source>
        <strain evidence="2 3">DSM 1112</strain>
    </source>
</reference>
<feature type="compositionally biased region" description="Basic residues" evidence="1">
    <location>
        <begin position="98"/>
        <end position="109"/>
    </location>
</feature>
<gene>
    <name evidence="2" type="ORF">QO002_005685</name>
</gene>
<proteinExistence type="predicted"/>
<name>A0ABU0BZ04_9HYPH</name>
<feature type="region of interest" description="Disordered" evidence="1">
    <location>
        <begin position="96"/>
        <end position="118"/>
    </location>
</feature>
<dbReference type="Proteomes" id="UP001230207">
    <property type="component" value="Unassembled WGS sequence"/>
</dbReference>